<proteinExistence type="predicted"/>
<reference evidence="2 4" key="2">
    <citation type="submission" date="2019-06" db="EMBL/GenBank/DDBJ databases">
        <title>The presence and diversity of blaCTX-M among Escherichia coli from urban wastewater and feedlot cattle, in Alberta, Canada.</title>
        <authorList>
            <person name="Cormier A.C."/>
            <person name="Chalmer G."/>
            <person name="Cook S.R."/>
            <person name="Zaheer R."/>
            <person name="Hannon S.J."/>
            <person name="Booker C.W."/>
            <person name="Read R."/>
            <person name="Gow S.P."/>
            <person name="Mcallister T.A."/>
            <person name="Boerlin P."/>
        </authorList>
    </citation>
    <scope>NUCLEOTIDE SEQUENCE [LARGE SCALE GENOMIC DNA]</scope>
    <source>
        <strain evidence="2 4">347</strain>
    </source>
</reference>
<sequence>MAKIEYHRDRGNYLEIYDHESLNDINDALYEYCEKTSITDAPDAFVELPVYLRDIYAIRTPPVSVIHIGYVRLSIEEDEDRYIVRHYTLDRKELPNEWNMSNFYNGEYGLKPAMNGAGIA</sequence>
<evidence type="ECO:0000313" key="2">
    <source>
        <dbReference type="EMBL" id="TZE44590.1"/>
    </source>
</evidence>
<dbReference type="AlphaFoldDB" id="A0A3S6ZPW7"/>
<name>A0A3S6ZPW7_ECOLX</name>
<dbReference type="Proteomes" id="UP000324120">
    <property type="component" value="Unassembled WGS sequence"/>
</dbReference>
<accession>A0A3S6ZPW7</accession>
<evidence type="ECO:0000313" key="4">
    <source>
        <dbReference type="Proteomes" id="UP000324120"/>
    </source>
</evidence>
<dbReference type="EMBL" id="BFIH01000072">
    <property type="protein sequence ID" value="GCO40319.1"/>
    <property type="molecule type" value="Genomic_DNA"/>
</dbReference>
<gene>
    <name evidence="1" type="ORF">ExPECSC038_03890</name>
    <name evidence="2" type="ORF">FKO60_21325</name>
</gene>
<organism evidence="2 4">
    <name type="scientific">Escherichia coli</name>
    <dbReference type="NCBI Taxonomy" id="562"/>
    <lineage>
        <taxon>Bacteria</taxon>
        <taxon>Pseudomonadati</taxon>
        <taxon>Pseudomonadota</taxon>
        <taxon>Gammaproteobacteria</taxon>
        <taxon>Enterobacterales</taxon>
        <taxon>Enterobacteriaceae</taxon>
        <taxon>Escherichia</taxon>
    </lineage>
</organism>
<dbReference type="Proteomes" id="UP000300926">
    <property type="component" value="Unassembled WGS sequence"/>
</dbReference>
<comment type="caution">
    <text evidence="2">The sequence shown here is derived from an EMBL/GenBank/DDBJ whole genome shotgun (WGS) entry which is preliminary data.</text>
</comment>
<dbReference type="EMBL" id="VHKY01000023">
    <property type="protein sequence ID" value="TZE44590.1"/>
    <property type="molecule type" value="Genomic_DNA"/>
</dbReference>
<reference evidence="1 3" key="1">
    <citation type="submission" date="2018-04" db="EMBL/GenBank/DDBJ databases">
        <title>Large scale genomics of bovine and human commensal E. coli to reveal the emerging process of EHEC.</title>
        <authorList>
            <person name="Arimizu Y."/>
            <person name="Ogura Y."/>
        </authorList>
    </citation>
    <scope>NUCLEOTIDE SEQUENCE [LARGE SCALE GENOMIC DNA]</scope>
    <source>
        <strain evidence="1 3">ECSC038</strain>
    </source>
</reference>
<dbReference type="RefSeq" id="WP_044068912.1">
    <property type="nucleotide sequence ID" value="NZ_BFIH01000072.1"/>
</dbReference>
<evidence type="ECO:0000313" key="3">
    <source>
        <dbReference type="Proteomes" id="UP000300926"/>
    </source>
</evidence>
<evidence type="ECO:0000313" key="1">
    <source>
        <dbReference type="EMBL" id="GCO40319.1"/>
    </source>
</evidence>
<protein>
    <submittedName>
        <fullName evidence="2">Uncharacterized protein</fullName>
    </submittedName>
</protein>